<evidence type="ECO:0000256" key="1">
    <source>
        <dbReference type="SAM" id="MobiDB-lite"/>
    </source>
</evidence>
<dbReference type="PANTHER" id="PTHR13219">
    <property type="entry name" value="TRANSMEMBRANE PROTEIN 94"/>
    <property type="match status" value="1"/>
</dbReference>
<feature type="region of interest" description="Disordered" evidence="1">
    <location>
        <begin position="835"/>
        <end position="856"/>
    </location>
</feature>
<feature type="transmembrane region" description="Helical" evidence="2">
    <location>
        <begin position="1205"/>
        <end position="1228"/>
    </location>
</feature>
<dbReference type="InterPro" id="IPR023298">
    <property type="entry name" value="ATPase_P-typ_TM_dom_sf"/>
</dbReference>
<sequence>MDNSGTSLSNREALHILYREIETVLHQFRQSQKRRNSKSWIKDSLHHSSHKTTINWISLCFLIWSAISLILAYIIGDYSNIYLLEAMMILLFTTLSISLELYDNYLRHKEMSKGVEHILEILKEEAESVQWKEENFPSLFMPTSPCITLQWTFRDGKLINLPYSLLVKDDIILVRPGQISPGYCECLEKNSDQPLLHAKEVYAPHIKDGNMISTPKIRKPLKGAKYKLLETPYLGNLRIMLEQALDRPSTHLTHQQHILLVEMVQRIILPIAIIVFYALSALKYLHLKFDNDVALFLLYPTNGILPLLPMIFPLVWNLANYIGLARLHAIFFASKIVQGQESFSLEEEGDHTIVEHIHFKYKWVSIIRNFFAILRGDPEILARSANILHVLGSVTALCCVDKKGVLSWPNPTAEKVFFLHNKDDSPSSSLINVGDLDSDSAGGTPSKRTFASPHSSGTVEVLDVTHNHHDPAKLHFDDPRWNKHLSSLKPLGLSILLNTCNPSTEKQYSNFCSHITCEAQNSENLVPVSNRRCLCELAKIIGFVEEAQKIFNLEQKLCSFRHLQPETVRRDNKYARSLQMANSKLKVPFPHMFAVVIRELSTGAMQLLSEGTADILLDSCIDYWDGKDLCPLTLSDRKRIQDFYQRASLTSYCTAFSYRPLNRTPAPALASAYLELPSDCKHLYLCQRSPTPIHINRGVLEPNTGVPLPVFHSTDSLLYGCEFEAEEIDADGCFQMQCNQVFIGMISMQYQALTDMVHLIEQLERACIRFVHFSKENELRSRVFSEKMGLESGWNCHISLLSDRNSNLENSRAMSFSAPSAINVDQVTVRFDTEVKNQHSSDQSTVNESRDGQQDTSVFFGSHNTSHDWQSMSCLTDSTDQSAPINFDMSNRAQLPRGIDKIRPHIELIDNVPLLVSLFTDCTPSATREMLHIMQDYGEIVCIVGSAANCDNTGIFMQADASVAVEPLYPQVCQKRLVYVPYDGISPITLARNLNSLACSFCIGREDPINLYHLVMESRHFVTSIWNTVQFWVCCCATVTGVQVACSISLVPSPLTTGQVLWLISIVIPFLSASLIALPVDAEVMKRPLGKNNLAFSWNIMFFIFWCYGLKFLPTILTILVTFWGILTSHCQHLCEMRNCTCLFQHTPIIGDVEKTIGWVDQDWTLNSARLLMLLLIVTHFVAISVGFVHRGHLTIQKIPLSNRLWVVTITVFLILQVLYTALCYHIHSNQEIEFNLPSWIMYFGIFSPFIVLVINELVKYQEIGVNTRFQKRARLDFGTKLGMNSPF</sequence>
<feature type="region of interest" description="Disordered" evidence="1">
    <location>
        <begin position="435"/>
        <end position="456"/>
    </location>
</feature>
<feature type="transmembrane region" description="Helical" evidence="2">
    <location>
        <begin position="267"/>
        <end position="287"/>
    </location>
</feature>
<keyword evidence="2" id="KW-0472">Membrane</keyword>
<proteinExistence type="predicted"/>
<feature type="transmembrane region" description="Helical" evidence="2">
    <location>
        <begin position="81"/>
        <end position="102"/>
    </location>
</feature>
<comment type="caution">
    <text evidence="3">The sequence shown here is derived from an EMBL/GenBank/DDBJ whole genome shotgun (WGS) entry which is preliminary data.</text>
</comment>
<dbReference type="EMBL" id="JABFTP020000062">
    <property type="protein sequence ID" value="KAL3273954.1"/>
    <property type="molecule type" value="Genomic_DNA"/>
</dbReference>
<evidence type="ECO:0000256" key="2">
    <source>
        <dbReference type="SAM" id="Phobius"/>
    </source>
</evidence>
<keyword evidence="2" id="KW-1133">Transmembrane helix</keyword>
<feature type="transmembrane region" description="Helical" evidence="2">
    <location>
        <begin position="54"/>
        <end position="75"/>
    </location>
</feature>
<name>A0ABD2N5U5_9CUCU</name>
<keyword evidence="4" id="KW-1185">Reference proteome</keyword>
<evidence type="ECO:0000313" key="4">
    <source>
        <dbReference type="Proteomes" id="UP001516400"/>
    </source>
</evidence>
<dbReference type="PANTHER" id="PTHR13219:SF6">
    <property type="entry name" value="TRANSMEMBRANE PROTEIN 94"/>
    <property type="match status" value="1"/>
</dbReference>
<dbReference type="SUPFAM" id="SSF81665">
    <property type="entry name" value="Calcium ATPase, transmembrane domain M"/>
    <property type="match status" value="1"/>
</dbReference>
<accession>A0ABD2N5U5</accession>
<feature type="transmembrane region" description="Helical" evidence="2">
    <location>
        <begin position="293"/>
        <end position="316"/>
    </location>
</feature>
<evidence type="ECO:0008006" key="5">
    <source>
        <dbReference type="Google" id="ProtNLM"/>
    </source>
</evidence>
<gene>
    <name evidence="3" type="ORF">HHI36_015377</name>
</gene>
<protein>
    <recommendedName>
        <fullName evidence="5">Transmembrane protein 94</fullName>
    </recommendedName>
</protein>
<keyword evidence="2" id="KW-0812">Transmembrane</keyword>
<dbReference type="Gene3D" id="1.20.1110.10">
    <property type="entry name" value="Calcium-transporting ATPase, transmembrane domain"/>
    <property type="match status" value="1"/>
</dbReference>
<feature type="compositionally biased region" description="Polar residues" evidence="1">
    <location>
        <begin position="441"/>
        <end position="456"/>
    </location>
</feature>
<reference evidence="3 4" key="1">
    <citation type="journal article" date="2021" name="BMC Biol.">
        <title>Horizontally acquired antibacterial genes associated with adaptive radiation of ladybird beetles.</title>
        <authorList>
            <person name="Li H.S."/>
            <person name="Tang X.F."/>
            <person name="Huang Y.H."/>
            <person name="Xu Z.Y."/>
            <person name="Chen M.L."/>
            <person name="Du X.Y."/>
            <person name="Qiu B.Y."/>
            <person name="Chen P.T."/>
            <person name="Zhang W."/>
            <person name="Slipinski A."/>
            <person name="Escalona H.E."/>
            <person name="Waterhouse R.M."/>
            <person name="Zwick A."/>
            <person name="Pang H."/>
        </authorList>
    </citation>
    <scope>NUCLEOTIDE SEQUENCE [LARGE SCALE GENOMIC DNA]</scope>
    <source>
        <strain evidence="3">SYSU2018</strain>
    </source>
</reference>
<organism evidence="3 4">
    <name type="scientific">Cryptolaemus montrouzieri</name>
    <dbReference type="NCBI Taxonomy" id="559131"/>
    <lineage>
        <taxon>Eukaryota</taxon>
        <taxon>Metazoa</taxon>
        <taxon>Ecdysozoa</taxon>
        <taxon>Arthropoda</taxon>
        <taxon>Hexapoda</taxon>
        <taxon>Insecta</taxon>
        <taxon>Pterygota</taxon>
        <taxon>Neoptera</taxon>
        <taxon>Endopterygota</taxon>
        <taxon>Coleoptera</taxon>
        <taxon>Polyphaga</taxon>
        <taxon>Cucujiformia</taxon>
        <taxon>Coccinelloidea</taxon>
        <taxon>Coccinellidae</taxon>
        <taxon>Scymninae</taxon>
        <taxon>Scymnini</taxon>
        <taxon>Cryptolaemus</taxon>
    </lineage>
</organism>
<feature type="transmembrane region" description="Helical" evidence="2">
    <location>
        <begin position="1059"/>
        <end position="1080"/>
    </location>
</feature>
<dbReference type="InterPro" id="IPR039720">
    <property type="entry name" value="TMEM94"/>
</dbReference>
<feature type="transmembrane region" description="Helical" evidence="2">
    <location>
        <begin position="1240"/>
        <end position="1259"/>
    </location>
</feature>
<evidence type="ECO:0000313" key="3">
    <source>
        <dbReference type="EMBL" id="KAL3273954.1"/>
    </source>
</evidence>
<feature type="transmembrane region" description="Helical" evidence="2">
    <location>
        <begin position="1171"/>
        <end position="1193"/>
    </location>
</feature>
<dbReference type="Proteomes" id="UP001516400">
    <property type="component" value="Unassembled WGS sequence"/>
</dbReference>
<feature type="transmembrane region" description="Helical" evidence="2">
    <location>
        <begin position="1100"/>
        <end position="1127"/>
    </location>
</feature>